<evidence type="ECO:0000313" key="1">
    <source>
        <dbReference type="EMBL" id="JAD55899.1"/>
    </source>
</evidence>
<reference evidence="1" key="2">
    <citation type="journal article" date="2015" name="Data Brief">
        <title>Shoot transcriptome of the giant reed, Arundo donax.</title>
        <authorList>
            <person name="Barrero R.A."/>
            <person name="Guerrero F.D."/>
            <person name="Moolhuijzen P."/>
            <person name="Goolsby J.A."/>
            <person name="Tidwell J."/>
            <person name="Bellgard S.E."/>
            <person name="Bellgard M.I."/>
        </authorList>
    </citation>
    <scope>NUCLEOTIDE SEQUENCE</scope>
    <source>
        <tissue evidence="1">Shoot tissue taken approximately 20 cm above the soil surface</tissue>
    </source>
</reference>
<organism evidence="1">
    <name type="scientific">Arundo donax</name>
    <name type="common">Giant reed</name>
    <name type="synonym">Donax arundinaceus</name>
    <dbReference type="NCBI Taxonomy" id="35708"/>
    <lineage>
        <taxon>Eukaryota</taxon>
        <taxon>Viridiplantae</taxon>
        <taxon>Streptophyta</taxon>
        <taxon>Embryophyta</taxon>
        <taxon>Tracheophyta</taxon>
        <taxon>Spermatophyta</taxon>
        <taxon>Magnoliopsida</taxon>
        <taxon>Liliopsida</taxon>
        <taxon>Poales</taxon>
        <taxon>Poaceae</taxon>
        <taxon>PACMAD clade</taxon>
        <taxon>Arundinoideae</taxon>
        <taxon>Arundineae</taxon>
        <taxon>Arundo</taxon>
    </lineage>
</organism>
<dbReference type="EMBL" id="GBRH01241996">
    <property type="protein sequence ID" value="JAD55899.1"/>
    <property type="molecule type" value="Transcribed_RNA"/>
</dbReference>
<name>A0A0A9AVX1_ARUDO</name>
<dbReference type="AlphaFoldDB" id="A0A0A9AVX1"/>
<proteinExistence type="predicted"/>
<protein>
    <submittedName>
        <fullName evidence="1">Uncharacterized protein</fullName>
    </submittedName>
</protein>
<accession>A0A0A9AVX1</accession>
<reference evidence="1" key="1">
    <citation type="submission" date="2014-09" db="EMBL/GenBank/DDBJ databases">
        <authorList>
            <person name="Magalhaes I.L.F."/>
            <person name="Oliveira U."/>
            <person name="Santos F.R."/>
            <person name="Vidigal T.H.D.A."/>
            <person name="Brescovit A.D."/>
            <person name="Santos A.J."/>
        </authorList>
    </citation>
    <scope>NUCLEOTIDE SEQUENCE</scope>
    <source>
        <tissue evidence="1">Shoot tissue taken approximately 20 cm above the soil surface</tissue>
    </source>
</reference>
<sequence>MIQSVAEAWHLLDPRCQMGMNISPQVLCQINLTSTQR</sequence>